<name>A0ABS2F1W1_9ACTN</name>
<evidence type="ECO:0000256" key="1">
    <source>
        <dbReference type="ARBA" id="ARBA00022490"/>
    </source>
</evidence>
<proteinExistence type="inferred from homology"/>
<feature type="binding site" evidence="7 8">
    <location>
        <position position="78"/>
    </location>
    <ligand>
        <name>S-adenosyl-L-methionine</name>
        <dbReference type="ChEBI" id="CHEBI:59789"/>
    </ligand>
</feature>
<dbReference type="PROSITE" id="PS51689">
    <property type="entry name" value="SAM_RNA_A_N6_MT"/>
    <property type="match status" value="1"/>
</dbReference>
<feature type="domain" description="Ribosomal RNA adenine methylase transferase N-terminal" evidence="10">
    <location>
        <begin position="37"/>
        <end position="211"/>
    </location>
</feature>
<comment type="subcellular location">
    <subcellularLocation>
        <location evidence="7">Cytoplasm</location>
    </subcellularLocation>
</comment>
<dbReference type="Gene3D" id="3.40.50.150">
    <property type="entry name" value="Vaccinia Virus protein VP39"/>
    <property type="match status" value="1"/>
</dbReference>
<evidence type="ECO:0000313" key="12">
    <source>
        <dbReference type="Proteomes" id="UP000712527"/>
    </source>
</evidence>
<dbReference type="SUPFAM" id="SSF53335">
    <property type="entry name" value="S-adenosyl-L-methionine-dependent methyltransferases"/>
    <property type="match status" value="1"/>
</dbReference>
<evidence type="ECO:0000256" key="5">
    <source>
        <dbReference type="ARBA" id="ARBA00022691"/>
    </source>
</evidence>
<organism evidence="11 12">
    <name type="scientific">Olsenella profusa</name>
    <dbReference type="NCBI Taxonomy" id="138595"/>
    <lineage>
        <taxon>Bacteria</taxon>
        <taxon>Bacillati</taxon>
        <taxon>Actinomycetota</taxon>
        <taxon>Coriobacteriia</taxon>
        <taxon>Coriobacteriales</taxon>
        <taxon>Atopobiaceae</taxon>
        <taxon>Olsenella</taxon>
    </lineage>
</organism>
<evidence type="ECO:0000256" key="4">
    <source>
        <dbReference type="ARBA" id="ARBA00022679"/>
    </source>
</evidence>
<dbReference type="RefSeq" id="WP_204793321.1">
    <property type="nucleotide sequence ID" value="NZ_JACSNQ010000009.1"/>
</dbReference>
<feature type="compositionally biased region" description="Low complexity" evidence="9">
    <location>
        <begin position="320"/>
        <end position="336"/>
    </location>
</feature>
<evidence type="ECO:0000256" key="2">
    <source>
        <dbReference type="ARBA" id="ARBA00022552"/>
    </source>
</evidence>
<comment type="caution">
    <text evidence="11">The sequence shown here is derived from an EMBL/GenBank/DDBJ whole genome shotgun (WGS) entry which is preliminary data.</text>
</comment>
<dbReference type="GO" id="GO:0052908">
    <property type="term" value="F:16S rRNA (adenine(1518)-N(6)/adenine(1519)-N(6))-dimethyltransferase activity"/>
    <property type="evidence" value="ECO:0007669"/>
    <property type="project" value="UniProtKB-EC"/>
</dbReference>
<dbReference type="InterPro" id="IPR029063">
    <property type="entry name" value="SAM-dependent_MTases_sf"/>
</dbReference>
<dbReference type="CDD" id="cd02440">
    <property type="entry name" value="AdoMet_MTases"/>
    <property type="match status" value="1"/>
</dbReference>
<dbReference type="EMBL" id="JACSNQ010000009">
    <property type="protein sequence ID" value="MBM6774976.1"/>
    <property type="molecule type" value="Genomic_DNA"/>
</dbReference>
<dbReference type="InterPro" id="IPR020598">
    <property type="entry name" value="rRNA_Ade_methylase_Trfase_N"/>
</dbReference>
<evidence type="ECO:0000256" key="7">
    <source>
        <dbReference type="HAMAP-Rule" id="MF_00607"/>
    </source>
</evidence>
<dbReference type="InterPro" id="IPR011530">
    <property type="entry name" value="rRNA_adenine_dimethylase"/>
</dbReference>
<feature type="binding site" evidence="7 8">
    <location>
        <position position="57"/>
    </location>
    <ligand>
        <name>S-adenosyl-L-methionine</name>
        <dbReference type="ChEBI" id="CHEBI:59789"/>
    </ligand>
</feature>
<evidence type="ECO:0000256" key="6">
    <source>
        <dbReference type="ARBA" id="ARBA00022884"/>
    </source>
</evidence>
<dbReference type="HAMAP" id="MF_00607">
    <property type="entry name" value="16SrRNA_methyltr_A"/>
    <property type="match status" value="1"/>
</dbReference>
<reference evidence="11 12" key="1">
    <citation type="journal article" date="2021" name="Sci. Rep.">
        <title>The distribution of antibiotic resistance genes in chicken gut microbiota commensals.</title>
        <authorList>
            <person name="Juricova H."/>
            <person name="Matiasovicova J."/>
            <person name="Kubasova T."/>
            <person name="Cejkova D."/>
            <person name="Rychlik I."/>
        </authorList>
    </citation>
    <scope>NUCLEOTIDE SEQUENCE [LARGE SCALE GENOMIC DNA]</scope>
    <source>
        <strain evidence="11 12">An794</strain>
    </source>
</reference>
<feature type="binding site" evidence="7 8">
    <location>
        <position position="30"/>
    </location>
    <ligand>
        <name>S-adenosyl-L-methionine</name>
        <dbReference type="ChEBI" id="CHEBI:59789"/>
    </ligand>
</feature>
<dbReference type="InterPro" id="IPR020596">
    <property type="entry name" value="rRNA_Ade_Mease_Trfase_CS"/>
</dbReference>
<evidence type="ECO:0000256" key="3">
    <source>
        <dbReference type="ARBA" id="ARBA00022603"/>
    </source>
</evidence>
<dbReference type="Pfam" id="PF00398">
    <property type="entry name" value="RrnaAD"/>
    <property type="match status" value="1"/>
</dbReference>
<sequence>MGESPLASPGATRALLEAYGLATKHRLGQNFLVSNAVIEKIMDLAELTGTERVLEVGPGIGTLTLALLAEGGRVVAVEADRELEPVLSAHAAAHPNLAFLMGDALSVDGEKIVEAAGGAPEVMVSNLPYNVAATIILKYLQEMASLRRLVVMVQAEVADRICAAPGNKTYGAYTAKLALLARVTGRFEVGPGNFMPPPHVDSAVVRLDRAPLTDPATGKPLSAACLAAVGTVIDAAFAQRRKTIRNSMSASGFEKGALDAAFAACGVAPTCRAETLAPEDFVRLAVALEGAEGAATGGAGAASGGPAAAVAAPDAPAAVNATDAPATATDVPATPDEGAHHA</sequence>
<dbReference type="Gene3D" id="1.10.8.100">
    <property type="entry name" value="Ribosomal RNA adenine dimethylase-like, domain 2"/>
    <property type="match status" value="1"/>
</dbReference>
<accession>A0ABS2F1W1</accession>
<keyword evidence="2 7" id="KW-0698">rRNA processing</keyword>
<comment type="catalytic activity">
    <reaction evidence="7">
        <text>adenosine(1518)/adenosine(1519) in 16S rRNA + 4 S-adenosyl-L-methionine = N(6)-dimethyladenosine(1518)/N(6)-dimethyladenosine(1519) in 16S rRNA + 4 S-adenosyl-L-homocysteine + 4 H(+)</text>
        <dbReference type="Rhea" id="RHEA:19609"/>
        <dbReference type="Rhea" id="RHEA-COMP:10232"/>
        <dbReference type="Rhea" id="RHEA-COMP:10233"/>
        <dbReference type="ChEBI" id="CHEBI:15378"/>
        <dbReference type="ChEBI" id="CHEBI:57856"/>
        <dbReference type="ChEBI" id="CHEBI:59789"/>
        <dbReference type="ChEBI" id="CHEBI:74411"/>
        <dbReference type="ChEBI" id="CHEBI:74493"/>
        <dbReference type="EC" id="2.1.1.182"/>
    </reaction>
</comment>
<dbReference type="EC" id="2.1.1.182" evidence="7"/>
<dbReference type="PANTHER" id="PTHR11727:SF7">
    <property type="entry name" value="DIMETHYLADENOSINE TRANSFERASE-RELATED"/>
    <property type="match status" value="1"/>
</dbReference>
<evidence type="ECO:0000256" key="9">
    <source>
        <dbReference type="SAM" id="MobiDB-lite"/>
    </source>
</evidence>
<feature type="region of interest" description="Disordered" evidence="9">
    <location>
        <begin position="320"/>
        <end position="342"/>
    </location>
</feature>
<dbReference type="SMART" id="SM00650">
    <property type="entry name" value="rADc"/>
    <property type="match status" value="1"/>
</dbReference>
<dbReference type="NCBIfam" id="TIGR00755">
    <property type="entry name" value="ksgA"/>
    <property type="match status" value="1"/>
</dbReference>
<comment type="function">
    <text evidence="7">Specifically dimethylates two adjacent adenosines (A1518 and A1519) in the loop of a conserved hairpin near the 3'-end of 16S rRNA in the 30S particle. May play a critical role in biogenesis of 30S subunits.</text>
</comment>
<keyword evidence="1 7" id="KW-0963">Cytoplasm</keyword>
<feature type="binding site" evidence="7 8">
    <location>
        <position position="103"/>
    </location>
    <ligand>
        <name>S-adenosyl-L-methionine</name>
        <dbReference type="ChEBI" id="CHEBI:59789"/>
    </ligand>
</feature>
<protein>
    <recommendedName>
        <fullName evidence="7">Ribosomal RNA small subunit methyltransferase A</fullName>
        <ecNumber evidence="7">2.1.1.182</ecNumber>
    </recommendedName>
    <alternativeName>
        <fullName evidence="7">16S rRNA (adenine(1518)-N(6)/adenine(1519)-N(6))-dimethyltransferase</fullName>
    </alternativeName>
    <alternativeName>
        <fullName evidence="7">16S rRNA dimethyladenosine transferase</fullName>
    </alternativeName>
    <alternativeName>
        <fullName evidence="7">16S rRNA dimethylase</fullName>
    </alternativeName>
    <alternativeName>
        <fullName evidence="7">S-adenosylmethionine-6-N', N'-adenosyl(rRNA) dimethyltransferase</fullName>
    </alternativeName>
</protein>
<feature type="binding site" evidence="7 8">
    <location>
        <position position="126"/>
    </location>
    <ligand>
        <name>S-adenosyl-L-methionine</name>
        <dbReference type="ChEBI" id="CHEBI:59789"/>
    </ligand>
</feature>
<keyword evidence="3 7" id="KW-0489">Methyltransferase</keyword>
<evidence type="ECO:0000256" key="8">
    <source>
        <dbReference type="PROSITE-ProRule" id="PRU01026"/>
    </source>
</evidence>
<dbReference type="InterPro" id="IPR001737">
    <property type="entry name" value="KsgA/Erm"/>
</dbReference>
<evidence type="ECO:0000259" key="10">
    <source>
        <dbReference type="SMART" id="SM00650"/>
    </source>
</evidence>
<comment type="similarity">
    <text evidence="7">Belongs to the class I-like SAM-binding methyltransferase superfamily. rRNA adenine N(6)-methyltransferase family. RsmA subfamily.</text>
</comment>
<dbReference type="PROSITE" id="PS01131">
    <property type="entry name" value="RRNA_A_DIMETH"/>
    <property type="match status" value="1"/>
</dbReference>
<dbReference type="PANTHER" id="PTHR11727">
    <property type="entry name" value="DIMETHYLADENOSINE TRANSFERASE"/>
    <property type="match status" value="1"/>
</dbReference>
<dbReference type="Proteomes" id="UP000712527">
    <property type="component" value="Unassembled WGS sequence"/>
</dbReference>
<evidence type="ECO:0000313" key="11">
    <source>
        <dbReference type="EMBL" id="MBM6774976.1"/>
    </source>
</evidence>
<gene>
    <name evidence="7 11" type="primary">rsmA</name>
    <name evidence="7" type="synonym">ksgA</name>
    <name evidence="11" type="ORF">H9X80_05420</name>
</gene>
<feature type="binding site" evidence="7 8">
    <location>
        <position position="32"/>
    </location>
    <ligand>
        <name>S-adenosyl-L-methionine</name>
        <dbReference type="ChEBI" id="CHEBI:59789"/>
    </ligand>
</feature>
<keyword evidence="5 7" id="KW-0949">S-adenosyl-L-methionine</keyword>
<keyword evidence="6 7" id="KW-0694">RNA-binding</keyword>
<dbReference type="InterPro" id="IPR023165">
    <property type="entry name" value="rRNA_Ade_diMease-like_C"/>
</dbReference>
<keyword evidence="4 7" id="KW-0808">Transferase</keyword>
<keyword evidence="12" id="KW-1185">Reference proteome</keyword>